<dbReference type="SUPFAM" id="SSF54593">
    <property type="entry name" value="Glyoxalase/Bleomycin resistance protein/Dihydroxybiphenyl dioxygenase"/>
    <property type="match status" value="1"/>
</dbReference>
<sequence>MSMNNTGIHHISSLVGNIYQAYDFYHRILGMDLILKTVNQEDSNMYHLFFGDQKGRIGTEFTIFDMPNSPTRRPGSNALERTVFLVSDQASLIYWMKRLDSFGVEHSGIQVFGKRDMLFLQDGDGQELGFTYHEVVIERMFPSKESEVPQEHAILGIAGLQMRIREVESLRKQLVELYGFKVEESFVYQGQQVLTVGFDNDFHHRLDLILDLEAPISVMGVGSIHHIAFGVENHSDLEDLVTRLNLMERPHTGIINRDFMHSLYYRAPNYLMFEVATASGHREAPIPQQRELLDQIPLFLPTFLEEDRADIESSLAERYE</sequence>
<name>A0AA97A1Q4_9STRE</name>
<dbReference type="PANTHER" id="PTHR36110:SF4">
    <property type="entry name" value="RING-CLEAVING DIOXYGENASE MHQA-RELATED"/>
    <property type="match status" value="1"/>
</dbReference>
<gene>
    <name evidence="2" type="ORF">PXH68_04800</name>
</gene>
<proteinExistence type="predicted"/>
<dbReference type="RefSeq" id="WP_316716057.1">
    <property type="nucleotide sequence ID" value="NZ_CP118733.1"/>
</dbReference>
<reference evidence="2 3" key="1">
    <citation type="submission" date="2023-02" db="EMBL/GenBank/DDBJ databases">
        <title>Streptococcus sp. Genome Sequencing and Assembly.</title>
        <authorList>
            <person name="Shore S.M."/>
            <person name="Nicholson T.L."/>
        </authorList>
    </citation>
    <scope>NUCLEOTIDE SEQUENCE [LARGE SCALE GENOMIC DNA]</scope>
    <source>
        <strain evidence="2 3">29896</strain>
    </source>
</reference>
<dbReference type="InterPro" id="IPR029068">
    <property type="entry name" value="Glyas_Bleomycin-R_OHBP_Dase"/>
</dbReference>
<keyword evidence="3" id="KW-1185">Reference proteome</keyword>
<evidence type="ECO:0000259" key="1">
    <source>
        <dbReference type="PROSITE" id="PS51819"/>
    </source>
</evidence>
<evidence type="ECO:0000313" key="3">
    <source>
        <dbReference type="Proteomes" id="UP001304088"/>
    </source>
</evidence>
<protein>
    <submittedName>
        <fullName evidence="2">VOC family protein</fullName>
    </submittedName>
</protein>
<organism evidence="2 3">
    <name type="scientific">Streptococcus suivaginalis</name>
    <dbReference type="NCBI Taxonomy" id="3028082"/>
    <lineage>
        <taxon>Bacteria</taxon>
        <taxon>Bacillati</taxon>
        <taxon>Bacillota</taxon>
        <taxon>Bacilli</taxon>
        <taxon>Lactobacillales</taxon>
        <taxon>Streptococcaceae</taxon>
        <taxon>Streptococcus</taxon>
    </lineage>
</organism>
<dbReference type="AlphaFoldDB" id="A0AA97A1Q4"/>
<dbReference type="InterPro" id="IPR052537">
    <property type="entry name" value="Extradiol_RC_dioxygenase"/>
</dbReference>
<dbReference type="Proteomes" id="UP001304088">
    <property type="component" value="Chromosome"/>
</dbReference>
<dbReference type="KEGG" id="ssuv:PXH68_04800"/>
<dbReference type="PROSITE" id="PS51819">
    <property type="entry name" value="VOC"/>
    <property type="match status" value="1"/>
</dbReference>
<feature type="domain" description="VOC" evidence="1">
    <location>
        <begin position="7"/>
        <end position="133"/>
    </location>
</feature>
<dbReference type="PANTHER" id="PTHR36110">
    <property type="entry name" value="RING-CLEAVING DIOXYGENASE MHQE-RELATED"/>
    <property type="match status" value="1"/>
</dbReference>
<dbReference type="InterPro" id="IPR037523">
    <property type="entry name" value="VOC_core"/>
</dbReference>
<dbReference type="Gene3D" id="3.10.180.10">
    <property type="entry name" value="2,3-Dihydroxybiphenyl 1,2-Dioxygenase, domain 1"/>
    <property type="match status" value="2"/>
</dbReference>
<dbReference type="Pfam" id="PF00903">
    <property type="entry name" value="Glyoxalase"/>
    <property type="match status" value="1"/>
</dbReference>
<dbReference type="InterPro" id="IPR004360">
    <property type="entry name" value="Glyas_Fos-R_dOase_dom"/>
</dbReference>
<dbReference type="EMBL" id="CP118733">
    <property type="protein sequence ID" value="WNY48035.1"/>
    <property type="molecule type" value="Genomic_DNA"/>
</dbReference>
<accession>A0AA97A1Q4</accession>
<evidence type="ECO:0000313" key="2">
    <source>
        <dbReference type="EMBL" id="WNY48035.1"/>
    </source>
</evidence>